<comment type="subcellular location">
    <subcellularLocation>
        <location evidence="2">Cell membrane</location>
    </subcellularLocation>
</comment>
<dbReference type="SUPFAM" id="SSF47384">
    <property type="entry name" value="Homodimeric domain of signal transducing histidine kinase"/>
    <property type="match status" value="1"/>
</dbReference>
<evidence type="ECO:0000313" key="13">
    <source>
        <dbReference type="EMBL" id="MBO2452628.1"/>
    </source>
</evidence>
<evidence type="ECO:0000256" key="10">
    <source>
        <dbReference type="ARBA" id="ARBA00023136"/>
    </source>
</evidence>
<dbReference type="SMART" id="SM00388">
    <property type="entry name" value="HisKA"/>
    <property type="match status" value="1"/>
</dbReference>
<dbReference type="EMBL" id="JAGEOJ010000017">
    <property type="protein sequence ID" value="MBO2452628.1"/>
    <property type="molecule type" value="Genomic_DNA"/>
</dbReference>
<evidence type="ECO:0000256" key="1">
    <source>
        <dbReference type="ARBA" id="ARBA00000085"/>
    </source>
</evidence>
<proteinExistence type="predicted"/>
<dbReference type="AlphaFoldDB" id="A0A939PM85"/>
<feature type="domain" description="HAMP" evidence="12">
    <location>
        <begin position="179"/>
        <end position="232"/>
    </location>
</feature>
<reference evidence="13" key="1">
    <citation type="submission" date="2021-03" db="EMBL/GenBank/DDBJ databases">
        <authorList>
            <person name="Kanchanasin P."/>
            <person name="Saeng-In P."/>
            <person name="Phongsopitanun W."/>
            <person name="Yuki M."/>
            <person name="Kudo T."/>
            <person name="Ohkuma M."/>
            <person name="Tanasupawat S."/>
        </authorList>
    </citation>
    <scope>NUCLEOTIDE SEQUENCE</scope>
    <source>
        <strain evidence="13">GKU 128</strain>
    </source>
</reference>
<dbReference type="PROSITE" id="PS50109">
    <property type="entry name" value="HIS_KIN"/>
    <property type="match status" value="1"/>
</dbReference>
<dbReference type="PANTHER" id="PTHR45436">
    <property type="entry name" value="SENSOR HISTIDINE KINASE YKOH"/>
    <property type="match status" value="1"/>
</dbReference>
<organism evidence="13 14">
    <name type="scientific">Actinomadura barringtoniae</name>
    <dbReference type="NCBI Taxonomy" id="1427535"/>
    <lineage>
        <taxon>Bacteria</taxon>
        <taxon>Bacillati</taxon>
        <taxon>Actinomycetota</taxon>
        <taxon>Actinomycetes</taxon>
        <taxon>Streptosporangiales</taxon>
        <taxon>Thermomonosporaceae</taxon>
        <taxon>Actinomadura</taxon>
    </lineage>
</organism>
<dbReference type="Pfam" id="PF02518">
    <property type="entry name" value="HATPase_c"/>
    <property type="match status" value="1"/>
</dbReference>
<dbReference type="InterPro" id="IPR003660">
    <property type="entry name" value="HAMP_dom"/>
</dbReference>
<dbReference type="Pfam" id="PF00512">
    <property type="entry name" value="HisKA"/>
    <property type="match status" value="1"/>
</dbReference>
<dbReference type="SMART" id="SM00387">
    <property type="entry name" value="HATPase_c"/>
    <property type="match status" value="1"/>
</dbReference>
<dbReference type="CDD" id="cd00075">
    <property type="entry name" value="HATPase"/>
    <property type="match status" value="1"/>
</dbReference>
<dbReference type="PANTHER" id="PTHR45436:SF5">
    <property type="entry name" value="SENSOR HISTIDINE KINASE TRCS"/>
    <property type="match status" value="1"/>
</dbReference>
<dbReference type="Pfam" id="PF00672">
    <property type="entry name" value="HAMP"/>
    <property type="match status" value="1"/>
</dbReference>
<dbReference type="InterPro" id="IPR003594">
    <property type="entry name" value="HATPase_dom"/>
</dbReference>
<dbReference type="InterPro" id="IPR004358">
    <property type="entry name" value="Sig_transdc_His_kin-like_C"/>
</dbReference>
<keyword evidence="14" id="KW-1185">Reference proteome</keyword>
<dbReference type="PROSITE" id="PS50885">
    <property type="entry name" value="HAMP"/>
    <property type="match status" value="1"/>
</dbReference>
<dbReference type="SUPFAM" id="SSF158472">
    <property type="entry name" value="HAMP domain-like"/>
    <property type="match status" value="1"/>
</dbReference>
<dbReference type="GO" id="GO:0005886">
    <property type="term" value="C:plasma membrane"/>
    <property type="evidence" value="ECO:0007669"/>
    <property type="project" value="UniProtKB-SubCell"/>
</dbReference>
<dbReference type="InterPro" id="IPR050428">
    <property type="entry name" value="TCS_sensor_his_kinase"/>
</dbReference>
<evidence type="ECO:0000256" key="9">
    <source>
        <dbReference type="ARBA" id="ARBA00023012"/>
    </source>
</evidence>
<dbReference type="SMART" id="SM00304">
    <property type="entry name" value="HAMP"/>
    <property type="match status" value="1"/>
</dbReference>
<keyword evidence="9" id="KW-0902">Two-component regulatory system</keyword>
<dbReference type="Gene3D" id="1.10.287.130">
    <property type="match status" value="1"/>
</dbReference>
<evidence type="ECO:0000259" key="11">
    <source>
        <dbReference type="PROSITE" id="PS50109"/>
    </source>
</evidence>
<evidence type="ECO:0000313" key="14">
    <source>
        <dbReference type="Proteomes" id="UP000669179"/>
    </source>
</evidence>
<dbReference type="CDD" id="cd00082">
    <property type="entry name" value="HisKA"/>
    <property type="match status" value="1"/>
</dbReference>
<protein>
    <recommendedName>
        <fullName evidence="3">histidine kinase</fullName>
        <ecNumber evidence="3">2.7.13.3</ecNumber>
    </recommendedName>
</protein>
<evidence type="ECO:0000256" key="5">
    <source>
        <dbReference type="ARBA" id="ARBA00022679"/>
    </source>
</evidence>
<sequence length="466" mass="49703">MRLRPHSIRGRDTVLATIFAAVVLTLLATGSDLVVREHYKQQVSNRTRIAATQVTSAVRDGTLRSPIRQSVEGADYLQVIGPDRRVRDASAKAAGRPPLAPLFPPANSRVREATMCPAPGGGCMFVVAIRVTNAPDSPVALSASPLPGVLLGHHLEYFLAGLVIALTGLAALTTWQVVGRTLRPVEQIRAQLAEITGSDLSRRVPQPTGQDEIAQLARTANQTLERLEESVARQRQFASDAAHELRTPITGLRVNLEDLAMSPHDPELTTSATQAALAATDRLEAIVTDLLLLARLGTSTGTVVHQPVDLADLVSTELDARHPAALSAPDGRRPTVSTRVGADVVVDGVRVQLARLLNNLLDNAERHTTASIDVQVVRDEGDILLAVTDDGPGVPDADRERIFERFTRLDSARSRSSGGSGLGLAIARGIANSHGGSLTLDDHRPGARFVLRLPAHRHPGDDVEAG</sequence>
<feature type="domain" description="Histidine kinase" evidence="11">
    <location>
        <begin position="240"/>
        <end position="457"/>
    </location>
</feature>
<evidence type="ECO:0000259" key="12">
    <source>
        <dbReference type="PROSITE" id="PS50885"/>
    </source>
</evidence>
<dbReference type="GO" id="GO:0000155">
    <property type="term" value="F:phosphorelay sensor kinase activity"/>
    <property type="evidence" value="ECO:0007669"/>
    <property type="project" value="InterPro"/>
</dbReference>
<dbReference type="EC" id="2.7.13.3" evidence="3"/>
<keyword evidence="6" id="KW-0812">Transmembrane</keyword>
<dbReference type="InterPro" id="IPR036097">
    <property type="entry name" value="HisK_dim/P_sf"/>
</dbReference>
<evidence type="ECO:0000256" key="8">
    <source>
        <dbReference type="ARBA" id="ARBA00022989"/>
    </source>
</evidence>
<gene>
    <name evidence="13" type="ORF">J4573_36435</name>
</gene>
<comment type="caution">
    <text evidence="13">The sequence shown here is derived from an EMBL/GenBank/DDBJ whole genome shotgun (WGS) entry which is preliminary data.</text>
</comment>
<keyword evidence="7 13" id="KW-0418">Kinase</keyword>
<keyword evidence="4" id="KW-0597">Phosphoprotein</keyword>
<evidence type="ECO:0000256" key="3">
    <source>
        <dbReference type="ARBA" id="ARBA00012438"/>
    </source>
</evidence>
<evidence type="ECO:0000256" key="7">
    <source>
        <dbReference type="ARBA" id="ARBA00022777"/>
    </source>
</evidence>
<keyword evidence="5" id="KW-0808">Transferase</keyword>
<dbReference type="InterPro" id="IPR005467">
    <property type="entry name" value="His_kinase_dom"/>
</dbReference>
<name>A0A939PM85_9ACTN</name>
<comment type="catalytic activity">
    <reaction evidence="1">
        <text>ATP + protein L-histidine = ADP + protein N-phospho-L-histidine.</text>
        <dbReference type="EC" id="2.7.13.3"/>
    </reaction>
</comment>
<evidence type="ECO:0000256" key="6">
    <source>
        <dbReference type="ARBA" id="ARBA00022692"/>
    </source>
</evidence>
<keyword evidence="8" id="KW-1133">Transmembrane helix</keyword>
<dbReference type="SUPFAM" id="SSF55874">
    <property type="entry name" value="ATPase domain of HSP90 chaperone/DNA topoisomerase II/histidine kinase"/>
    <property type="match status" value="1"/>
</dbReference>
<dbReference type="InterPro" id="IPR036890">
    <property type="entry name" value="HATPase_C_sf"/>
</dbReference>
<dbReference type="Gene3D" id="3.30.565.10">
    <property type="entry name" value="Histidine kinase-like ATPase, C-terminal domain"/>
    <property type="match status" value="1"/>
</dbReference>
<dbReference type="PRINTS" id="PR00344">
    <property type="entry name" value="BCTRLSENSOR"/>
</dbReference>
<evidence type="ECO:0000256" key="2">
    <source>
        <dbReference type="ARBA" id="ARBA00004236"/>
    </source>
</evidence>
<dbReference type="InterPro" id="IPR003661">
    <property type="entry name" value="HisK_dim/P_dom"/>
</dbReference>
<accession>A0A939PM85</accession>
<keyword evidence="10" id="KW-0472">Membrane</keyword>
<evidence type="ECO:0000256" key="4">
    <source>
        <dbReference type="ARBA" id="ARBA00022553"/>
    </source>
</evidence>
<dbReference type="Proteomes" id="UP000669179">
    <property type="component" value="Unassembled WGS sequence"/>
</dbReference>
<dbReference type="CDD" id="cd06225">
    <property type="entry name" value="HAMP"/>
    <property type="match status" value="1"/>
</dbReference>